<gene>
    <name evidence="3" type="ORF">HCK00_06720</name>
</gene>
<feature type="domain" description="PTS EIIA type-4" evidence="2">
    <location>
        <begin position="12"/>
        <end position="144"/>
    </location>
</feature>
<comment type="caution">
    <text evidence="3">The sequence shown here is derived from an EMBL/GenBank/DDBJ whole genome shotgun (WGS) entry which is preliminary data.</text>
</comment>
<evidence type="ECO:0000313" key="3">
    <source>
        <dbReference type="EMBL" id="NJQ00236.1"/>
    </source>
</evidence>
<evidence type="ECO:0000256" key="1">
    <source>
        <dbReference type="ARBA" id="ARBA00022679"/>
    </source>
</evidence>
<dbReference type="EMBL" id="JAATEN010000004">
    <property type="protein sequence ID" value="NJQ00236.1"/>
    <property type="molecule type" value="Genomic_DNA"/>
</dbReference>
<organism evidence="3 4">
    <name type="scientific">Streptomyces zingiberis</name>
    <dbReference type="NCBI Taxonomy" id="2053010"/>
    <lineage>
        <taxon>Bacteria</taxon>
        <taxon>Bacillati</taxon>
        <taxon>Actinomycetota</taxon>
        <taxon>Actinomycetes</taxon>
        <taxon>Kitasatosporales</taxon>
        <taxon>Streptomycetaceae</taxon>
        <taxon>Streptomyces</taxon>
    </lineage>
</organism>
<dbReference type="InterPro" id="IPR036662">
    <property type="entry name" value="PTS_EIIA_man-typ_sf"/>
</dbReference>
<keyword evidence="4" id="KW-1185">Reference proteome</keyword>
<name>A0ABX1BUW5_9ACTN</name>
<dbReference type="Pfam" id="PF03610">
    <property type="entry name" value="EIIA-man"/>
    <property type="match status" value="1"/>
</dbReference>
<keyword evidence="1" id="KW-0808">Transferase</keyword>
<dbReference type="PANTHER" id="PTHR38594">
    <property type="entry name" value="PEP-DEPENDENT DIHYDROXYACETONE KINASE, PHOSPHORYL DONOR SUBUNIT DHAM"/>
    <property type="match status" value="1"/>
</dbReference>
<dbReference type="InterPro" id="IPR004701">
    <property type="entry name" value="PTS_EIIA_man-typ"/>
</dbReference>
<dbReference type="PANTHER" id="PTHR38594:SF1">
    <property type="entry name" value="PEP-DEPENDENT DIHYDROXYACETONE KINASE, PHOSPHORYL DONOR SUBUNIT DHAM"/>
    <property type="match status" value="1"/>
</dbReference>
<evidence type="ECO:0000259" key="2">
    <source>
        <dbReference type="PROSITE" id="PS51096"/>
    </source>
</evidence>
<dbReference type="InterPro" id="IPR039643">
    <property type="entry name" value="DhaM"/>
</dbReference>
<dbReference type="RefSeq" id="WP_168101044.1">
    <property type="nucleotide sequence ID" value="NZ_JAATEN010000004.1"/>
</dbReference>
<dbReference type="PROSITE" id="PS51096">
    <property type="entry name" value="PTS_EIIA_TYPE_4"/>
    <property type="match status" value="1"/>
</dbReference>
<dbReference type="Proteomes" id="UP000695264">
    <property type="component" value="Unassembled WGS sequence"/>
</dbReference>
<sequence length="144" mass="14206">MPETTPRQEPGRVGLVLVSHSRQVAEATARLARDLVGAGDPAPVAPAGGVEDGGVGTSAALVRRAVAAVDEGAGVVVLCDMGSAVLTVKALLAETGPEALPAGVRIADAPFVEGAVAALVTASAGAGMDLVLSATDDARTFRKL</sequence>
<accession>A0ABX1BUW5</accession>
<protein>
    <submittedName>
        <fullName evidence="3">PTS fructose transporter subunit IIA</fullName>
    </submittedName>
</protein>
<dbReference type="Gene3D" id="3.40.50.510">
    <property type="entry name" value="Phosphotransferase system, mannose-type IIA component"/>
    <property type="match status" value="1"/>
</dbReference>
<reference evidence="3 4" key="1">
    <citation type="submission" date="2020-03" db="EMBL/GenBank/DDBJ databases">
        <title>WGS of actinomycetes isolated from Thailand.</title>
        <authorList>
            <person name="Thawai C."/>
        </authorList>
    </citation>
    <scope>NUCLEOTIDE SEQUENCE [LARGE SCALE GENOMIC DNA]</scope>
    <source>
        <strain evidence="3 4">PLAI 1-29</strain>
    </source>
</reference>
<evidence type="ECO:0000313" key="4">
    <source>
        <dbReference type="Proteomes" id="UP000695264"/>
    </source>
</evidence>
<proteinExistence type="predicted"/>
<dbReference type="SUPFAM" id="SSF53062">
    <property type="entry name" value="PTS system fructose IIA component-like"/>
    <property type="match status" value="1"/>
</dbReference>